<dbReference type="PANTHER" id="PTHR24180">
    <property type="entry name" value="CYCLIN-DEPENDENT KINASE INHIBITOR 2C-RELATED"/>
    <property type="match status" value="1"/>
</dbReference>
<dbReference type="SMART" id="SM00248">
    <property type="entry name" value="ANK"/>
    <property type="match status" value="5"/>
</dbReference>
<dbReference type="Gene3D" id="1.25.40.20">
    <property type="entry name" value="Ankyrin repeat-containing domain"/>
    <property type="match status" value="1"/>
</dbReference>
<dbReference type="Pfam" id="PF00023">
    <property type="entry name" value="Ank"/>
    <property type="match status" value="1"/>
</dbReference>
<feature type="compositionally biased region" description="Basic and acidic residues" evidence="4">
    <location>
        <begin position="445"/>
        <end position="454"/>
    </location>
</feature>
<accession>A0A267GGA4</accession>
<evidence type="ECO:0000313" key="6">
    <source>
        <dbReference type="Proteomes" id="UP000215902"/>
    </source>
</evidence>
<evidence type="ECO:0000256" key="2">
    <source>
        <dbReference type="ARBA" id="ARBA00023043"/>
    </source>
</evidence>
<dbReference type="PROSITE" id="PS50297">
    <property type="entry name" value="ANK_REP_REGION"/>
    <property type="match status" value="1"/>
</dbReference>
<feature type="compositionally biased region" description="Pro residues" evidence="4">
    <location>
        <begin position="272"/>
        <end position="283"/>
    </location>
</feature>
<feature type="compositionally biased region" description="Polar residues" evidence="4">
    <location>
        <begin position="290"/>
        <end position="299"/>
    </location>
</feature>
<feature type="repeat" description="ANK" evidence="3">
    <location>
        <begin position="109"/>
        <end position="135"/>
    </location>
</feature>
<dbReference type="InterPro" id="IPR036770">
    <property type="entry name" value="Ankyrin_rpt-contain_sf"/>
</dbReference>
<dbReference type="SUPFAM" id="SSF48403">
    <property type="entry name" value="Ankyrin repeat"/>
    <property type="match status" value="1"/>
</dbReference>
<dbReference type="Pfam" id="PF12796">
    <property type="entry name" value="Ank_2"/>
    <property type="match status" value="1"/>
</dbReference>
<keyword evidence="2 3" id="KW-0040">ANK repeat</keyword>
<proteinExistence type="predicted"/>
<protein>
    <submittedName>
        <fullName evidence="5">Uncharacterized protein</fullName>
    </submittedName>
</protein>
<sequence>MRRLKYTALHRAILDCRVAQVRLLIEQCGADANSQDLYGRTPLMLCCALENQRAAAAMSRLVLAAGPDLTLKDQLGRTALAYACLFNRESLVARLAESGVIDPTEPDNDGCTPLHHAAVIGNSRIVCLLVRACAEGRSSVDCRNRLGWTPLMLACRLRRYHCALFLLLDGGASGFLKDDAHFLSALEWLRCDQPLPRKLAPLAPPPLSAPQQLRRADTAPEVAASTTPRRQLQQQRQQPITFITEYSSLDAAGGSGRLSRSKTFAGGFASTLPPPPPPPPPPMIDEDVDASSSSRPTTFSGGNNGGGRRSRYTSASGDTVYVNVDELSVREARDLLAERLRAQAVQFPYPTVPKPKLAPAAQQRQRQPQPQQQRPNTRDLQALRPPPRYNAVSNACQLLELYHAAMSAPKPATVLREDTGISELTIGSADTAGTAAAAAAQGEDATAKDGDEARGSSAAAGAAGRDHKKSVKFKDVSK</sequence>
<feature type="region of interest" description="Disordered" evidence="4">
    <location>
        <begin position="253"/>
        <end position="314"/>
    </location>
</feature>
<dbReference type="Pfam" id="PF13637">
    <property type="entry name" value="Ank_4"/>
    <property type="match status" value="1"/>
</dbReference>
<feature type="compositionally biased region" description="Low complexity" evidence="4">
    <location>
        <begin position="358"/>
        <end position="375"/>
    </location>
</feature>
<feature type="compositionally biased region" description="Low complexity" evidence="4">
    <location>
        <begin position="431"/>
        <end position="444"/>
    </location>
</feature>
<dbReference type="EMBL" id="NIVC01000350">
    <property type="protein sequence ID" value="PAA85068.1"/>
    <property type="molecule type" value="Genomic_DNA"/>
</dbReference>
<dbReference type="OrthoDB" id="5406014at2759"/>
<organism evidence="5 6">
    <name type="scientific">Macrostomum lignano</name>
    <dbReference type="NCBI Taxonomy" id="282301"/>
    <lineage>
        <taxon>Eukaryota</taxon>
        <taxon>Metazoa</taxon>
        <taxon>Spiralia</taxon>
        <taxon>Lophotrochozoa</taxon>
        <taxon>Platyhelminthes</taxon>
        <taxon>Rhabditophora</taxon>
        <taxon>Macrostomorpha</taxon>
        <taxon>Macrostomida</taxon>
        <taxon>Macrostomidae</taxon>
        <taxon>Macrostomum</taxon>
    </lineage>
</organism>
<reference evidence="5 6" key="1">
    <citation type="submission" date="2017-06" db="EMBL/GenBank/DDBJ databases">
        <title>A platform for efficient transgenesis in Macrostomum lignano, a flatworm model organism for stem cell research.</title>
        <authorList>
            <person name="Berezikov E."/>
        </authorList>
    </citation>
    <scope>NUCLEOTIDE SEQUENCE [LARGE SCALE GENOMIC DNA]</scope>
    <source>
        <strain evidence="5">DV1</strain>
        <tissue evidence="5">Whole organism</tissue>
    </source>
</reference>
<dbReference type="InterPro" id="IPR051637">
    <property type="entry name" value="Ank_repeat_dom-contain_49"/>
</dbReference>
<feature type="region of interest" description="Disordered" evidence="4">
    <location>
        <begin position="347"/>
        <end position="388"/>
    </location>
</feature>
<dbReference type="InterPro" id="IPR002110">
    <property type="entry name" value="Ankyrin_rpt"/>
</dbReference>
<dbReference type="AlphaFoldDB" id="A0A267GGA4"/>
<dbReference type="STRING" id="282301.A0A267GGA4"/>
<gene>
    <name evidence="5" type="ORF">BOX15_Mlig019467g3</name>
</gene>
<evidence type="ECO:0000256" key="1">
    <source>
        <dbReference type="ARBA" id="ARBA00022737"/>
    </source>
</evidence>
<comment type="caution">
    <text evidence="5">The sequence shown here is derived from an EMBL/GenBank/DDBJ whole genome shotgun (WGS) entry which is preliminary data.</text>
</comment>
<name>A0A267GGA4_9PLAT</name>
<evidence type="ECO:0000256" key="3">
    <source>
        <dbReference type="PROSITE-ProRule" id="PRU00023"/>
    </source>
</evidence>
<dbReference type="Proteomes" id="UP000215902">
    <property type="component" value="Unassembled WGS sequence"/>
</dbReference>
<evidence type="ECO:0000313" key="5">
    <source>
        <dbReference type="EMBL" id="PAA85068.1"/>
    </source>
</evidence>
<evidence type="ECO:0000256" key="4">
    <source>
        <dbReference type="SAM" id="MobiDB-lite"/>
    </source>
</evidence>
<dbReference type="PANTHER" id="PTHR24180:SF45">
    <property type="entry name" value="POLY [ADP-RIBOSE] POLYMERASE TANKYRASE"/>
    <property type="match status" value="1"/>
</dbReference>
<feature type="region of interest" description="Disordered" evidence="4">
    <location>
        <begin position="200"/>
        <end position="237"/>
    </location>
</feature>
<keyword evidence="6" id="KW-1185">Reference proteome</keyword>
<feature type="region of interest" description="Disordered" evidence="4">
    <location>
        <begin position="431"/>
        <end position="478"/>
    </location>
</feature>
<keyword evidence="1" id="KW-0677">Repeat</keyword>
<dbReference type="PROSITE" id="PS50088">
    <property type="entry name" value="ANK_REPEAT"/>
    <property type="match status" value="1"/>
</dbReference>